<dbReference type="InterPro" id="IPR036736">
    <property type="entry name" value="ACP-like_sf"/>
</dbReference>
<reference evidence="2" key="2">
    <citation type="submission" date="2012-12" db="EMBL/GenBank/DDBJ databases">
        <title>Region harboring genes involved in magnetosome formation of Candidatus Desulfamplus magnetosmortis.</title>
        <authorList>
            <person name="Lefevre C.T."/>
            <person name="Bazylinski D.A."/>
        </authorList>
    </citation>
    <scope>NUCLEOTIDE SEQUENCE</scope>
    <source>
        <strain evidence="2">BW-1</strain>
    </source>
</reference>
<dbReference type="RefSeq" id="WP_186441033.1">
    <property type="nucleotide sequence ID" value="NZ_LT828540.1"/>
</dbReference>
<gene>
    <name evidence="2" type="ORF">DEMABW1_80152</name>
    <name evidence="3" type="ORF">MTBBW1_80152</name>
</gene>
<dbReference type="InterPro" id="IPR009081">
    <property type="entry name" value="PP-bd_ACP"/>
</dbReference>
<dbReference type="EMBL" id="FWEV01000325">
    <property type="protein sequence ID" value="SLM32809.1"/>
    <property type="molecule type" value="Genomic_DNA"/>
</dbReference>
<sequence length="80" mass="8898">MVSEDTIREKLLEFLTENTGVSPDEIGDKTLFHDIGIDSLMLVELFVFIEKEFAVNLLESNITHDDIMSVTTLAAAIKGI</sequence>
<proteinExistence type="predicted"/>
<keyword evidence="4" id="KW-1185">Reference proteome</keyword>
<dbReference type="STRING" id="1246637.MTBBW1_80152"/>
<organism evidence="2">
    <name type="scientific">Desulfamplus magnetovallimortis</name>
    <dbReference type="NCBI Taxonomy" id="1246637"/>
    <lineage>
        <taxon>Bacteria</taxon>
        <taxon>Pseudomonadati</taxon>
        <taxon>Thermodesulfobacteriota</taxon>
        <taxon>Desulfobacteria</taxon>
        <taxon>Desulfobacterales</taxon>
        <taxon>Desulfobacteraceae</taxon>
        <taxon>Desulfamplus</taxon>
    </lineage>
</organism>
<feature type="domain" description="Carrier" evidence="1">
    <location>
        <begin position="5"/>
        <end position="80"/>
    </location>
</feature>
<name>L0R405_9BACT</name>
<dbReference type="AlphaFoldDB" id="L0R405"/>
<dbReference type="EMBL" id="HF547348">
    <property type="protein sequence ID" value="CCO06758.1"/>
    <property type="molecule type" value="Genomic_DNA"/>
</dbReference>
<evidence type="ECO:0000313" key="3">
    <source>
        <dbReference type="EMBL" id="SLM32809.1"/>
    </source>
</evidence>
<reference evidence="3 4" key="3">
    <citation type="submission" date="2017-03" db="EMBL/GenBank/DDBJ databases">
        <authorList>
            <person name="Afonso C.L."/>
            <person name="Miller P.J."/>
            <person name="Scott M.A."/>
            <person name="Spackman E."/>
            <person name="Goraichik I."/>
            <person name="Dimitrov K.M."/>
            <person name="Suarez D.L."/>
            <person name="Swayne D.E."/>
        </authorList>
    </citation>
    <scope>NUCLEOTIDE SEQUENCE [LARGE SCALE GENOMIC DNA]</scope>
    <source>
        <strain evidence="3">PRJEB14757</strain>
    </source>
</reference>
<evidence type="ECO:0000259" key="1">
    <source>
        <dbReference type="PROSITE" id="PS50075"/>
    </source>
</evidence>
<dbReference type="Pfam" id="PF00550">
    <property type="entry name" value="PP-binding"/>
    <property type="match status" value="1"/>
</dbReference>
<dbReference type="SUPFAM" id="SSF47336">
    <property type="entry name" value="ACP-like"/>
    <property type="match status" value="1"/>
</dbReference>
<dbReference type="Proteomes" id="UP000191931">
    <property type="component" value="Unassembled WGS sequence"/>
</dbReference>
<reference evidence="2" key="1">
    <citation type="submission" date="2012-10" db="EMBL/GenBank/DDBJ databases">
        <authorList>
            <person name="Lefevre C."/>
        </authorList>
    </citation>
    <scope>NUCLEOTIDE SEQUENCE</scope>
    <source>
        <strain evidence="2">BW-1</strain>
    </source>
</reference>
<accession>L0R405</accession>
<evidence type="ECO:0000313" key="4">
    <source>
        <dbReference type="Proteomes" id="UP000191931"/>
    </source>
</evidence>
<protein>
    <submittedName>
        <fullName evidence="2">Putative Acyl carrier protein</fullName>
    </submittedName>
</protein>
<dbReference type="Gene3D" id="1.10.1200.10">
    <property type="entry name" value="ACP-like"/>
    <property type="match status" value="1"/>
</dbReference>
<dbReference type="PROSITE" id="PS50075">
    <property type="entry name" value="CARRIER"/>
    <property type="match status" value="1"/>
</dbReference>
<evidence type="ECO:0000313" key="2">
    <source>
        <dbReference type="EMBL" id="CCO06758.1"/>
    </source>
</evidence>